<evidence type="ECO:0000256" key="7">
    <source>
        <dbReference type="SAM" id="Phobius"/>
    </source>
</evidence>
<feature type="transmembrane region" description="Helical" evidence="7">
    <location>
        <begin position="62"/>
        <end position="82"/>
    </location>
</feature>
<feature type="transmembrane region" description="Helical" evidence="7">
    <location>
        <begin position="313"/>
        <end position="339"/>
    </location>
</feature>
<dbReference type="GO" id="GO:0016020">
    <property type="term" value="C:membrane"/>
    <property type="evidence" value="ECO:0007669"/>
    <property type="project" value="UniProtKB-SubCell"/>
</dbReference>
<feature type="transmembrane region" description="Helical" evidence="7">
    <location>
        <begin position="127"/>
        <end position="146"/>
    </location>
</feature>
<feature type="transmembrane region" description="Helical" evidence="7">
    <location>
        <begin position="539"/>
        <end position="560"/>
    </location>
</feature>
<feature type="transmembrane region" description="Helical" evidence="7">
    <location>
        <begin position="215"/>
        <end position="235"/>
    </location>
</feature>
<dbReference type="Pfam" id="PF00662">
    <property type="entry name" value="Proton_antipo_N"/>
    <property type="match status" value="1"/>
</dbReference>
<evidence type="ECO:0000256" key="1">
    <source>
        <dbReference type="ARBA" id="ARBA00004127"/>
    </source>
</evidence>
<accession>A0A9D1MRJ3</accession>
<dbReference type="EMBL" id="DVNI01000135">
    <property type="protein sequence ID" value="HIU64983.1"/>
    <property type="molecule type" value="Genomic_DNA"/>
</dbReference>
<reference evidence="10" key="2">
    <citation type="journal article" date="2021" name="PeerJ">
        <title>Extensive microbial diversity within the chicken gut microbiome revealed by metagenomics and culture.</title>
        <authorList>
            <person name="Gilroy R."/>
            <person name="Ravi A."/>
            <person name="Getino M."/>
            <person name="Pursley I."/>
            <person name="Horton D.L."/>
            <person name="Alikhan N.F."/>
            <person name="Baker D."/>
            <person name="Gharbi K."/>
            <person name="Hall N."/>
            <person name="Watson M."/>
            <person name="Adriaenssens E.M."/>
            <person name="Foster-Nyarko E."/>
            <person name="Jarju S."/>
            <person name="Secka A."/>
            <person name="Antonio M."/>
            <person name="Oren A."/>
            <person name="Chaudhuri R.R."/>
            <person name="La Ragione R."/>
            <person name="Hildebrand F."/>
            <person name="Pallen M.J."/>
        </authorList>
    </citation>
    <scope>NUCLEOTIDE SEQUENCE</scope>
    <source>
        <strain evidence="10">CHK160-1198</strain>
    </source>
</reference>
<dbReference type="Pfam" id="PF00361">
    <property type="entry name" value="Proton_antipo_M"/>
    <property type="match status" value="1"/>
</dbReference>
<name>A0A9D1MRJ3_9FIRM</name>
<feature type="transmembrane region" description="Helical" evidence="7">
    <location>
        <begin position="451"/>
        <end position="468"/>
    </location>
</feature>
<feature type="transmembrane region" description="Helical" evidence="7">
    <location>
        <begin position="89"/>
        <end position="107"/>
    </location>
</feature>
<comment type="caution">
    <text evidence="10">The sequence shown here is derived from an EMBL/GenBank/DDBJ whole genome shotgun (WGS) entry which is preliminary data.</text>
</comment>
<feature type="transmembrane region" description="Helical" evidence="7">
    <location>
        <begin position="275"/>
        <end position="293"/>
    </location>
</feature>
<dbReference type="GO" id="GO:0012505">
    <property type="term" value="C:endomembrane system"/>
    <property type="evidence" value="ECO:0007669"/>
    <property type="project" value="UniProtKB-SubCell"/>
</dbReference>
<feature type="transmembrane region" description="Helical" evidence="7">
    <location>
        <begin position="500"/>
        <end position="519"/>
    </location>
</feature>
<evidence type="ECO:0000256" key="6">
    <source>
        <dbReference type="RuleBase" id="RU000320"/>
    </source>
</evidence>
<gene>
    <name evidence="10" type="ORF">IAB06_08135</name>
</gene>
<keyword evidence="4 7" id="KW-1133">Transmembrane helix</keyword>
<evidence type="ECO:0000259" key="9">
    <source>
        <dbReference type="Pfam" id="PF00662"/>
    </source>
</evidence>
<feature type="domain" description="NADH-Ubiquinone oxidoreductase (complex I) chain 5 N-terminal" evidence="9">
    <location>
        <begin position="115"/>
        <end position="149"/>
    </location>
</feature>
<dbReference type="PRINTS" id="PR01434">
    <property type="entry name" value="NADHDHGNASE5"/>
</dbReference>
<feature type="domain" description="NADH:quinone oxidoreductase/Mrp antiporter transmembrane" evidence="8">
    <location>
        <begin position="181"/>
        <end position="457"/>
    </location>
</feature>
<keyword evidence="3 6" id="KW-0812">Transmembrane</keyword>
<dbReference type="Proteomes" id="UP000824099">
    <property type="component" value="Unassembled WGS sequence"/>
</dbReference>
<feature type="transmembrane region" description="Helical" evidence="7">
    <location>
        <begin position="371"/>
        <end position="391"/>
    </location>
</feature>
<feature type="transmembrane region" description="Helical" evidence="7">
    <location>
        <begin position="247"/>
        <end position="268"/>
    </location>
</feature>
<evidence type="ECO:0000259" key="8">
    <source>
        <dbReference type="Pfam" id="PF00361"/>
    </source>
</evidence>
<reference evidence="10" key="1">
    <citation type="submission" date="2020-10" db="EMBL/GenBank/DDBJ databases">
        <authorList>
            <person name="Gilroy R."/>
        </authorList>
    </citation>
    <scope>NUCLEOTIDE SEQUENCE</scope>
    <source>
        <strain evidence="10">CHK160-1198</strain>
    </source>
</reference>
<dbReference type="InterPro" id="IPR001750">
    <property type="entry name" value="ND/Mrp_TM"/>
</dbReference>
<dbReference type="PANTHER" id="PTHR43373">
    <property type="entry name" value="NA(+)/H(+) ANTIPORTER SUBUNIT"/>
    <property type="match status" value="1"/>
</dbReference>
<evidence type="ECO:0000313" key="11">
    <source>
        <dbReference type="Proteomes" id="UP000824099"/>
    </source>
</evidence>
<feature type="transmembrane region" description="Helical" evidence="7">
    <location>
        <begin position="346"/>
        <end position="365"/>
    </location>
</feature>
<evidence type="ECO:0000256" key="3">
    <source>
        <dbReference type="ARBA" id="ARBA00022692"/>
    </source>
</evidence>
<feature type="transmembrane region" description="Helical" evidence="7">
    <location>
        <begin position="609"/>
        <end position="632"/>
    </location>
</feature>
<dbReference type="InterPro" id="IPR001516">
    <property type="entry name" value="Proton_antipo_N"/>
</dbReference>
<organism evidence="10 11">
    <name type="scientific">Candidatus Avacidaminococcus intestinavium</name>
    <dbReference type="NCBI Taxonomy" id="2840684"/>
    <lineage>
        <taxon>Bacteria</taxon>
        <taxon>Bacillati</taxon>
        <taxon>Bacillota</taxon>
        <taxon>Negativicutes</taxon>
        <taxon>Acidaminococcales</taxon>
        <taxon>Acidaminococcaceae</taxon>
        <taxon>Acidaminococcaceae incertae sedis</taxon>
        <taxon>Candidatus Avacidaminococcus</taxon>
    </lineage>
</organism>
<evidence type="ECO:0000313" key="10">
    <source>
        <dbReference type="EMBL" id="HIU64983.1"/>
    </source>
</evidence>
<dbReference type="AlphaFoldDB" id="A0A9D1MRJ3"/>
<evidence type="ECO:0000256" key="5">
    <source>
        <dbReference type="ARBA" id="ARBA00023136"/>
    </source>
</evidence>
<protein>
    <submittedName>
        <fullName evidence="10">NADH-quinone oxidoreductase subunit L</fullName>
    </submittedName>
</protein>
<comment type="similarity">
    <text evidence="2">Belongs to the CPA3 antiporters (TC 2.A.63) subunit A family.</text>
</comment>
<keyword evidence="5 7" id="KW-0472">Membrane</keyword>
<feature type="transmembrane region" description="Helical" evidence="7">
    <location>
        <begin position="33"/>
        <end position="50"/>
    </location>
</feature>
<evidence type="ECO:0000256" key="4">
    <source>
        <dbReference type="ARBA" id="ARBA00022989"/>
    </source>
</evidence>
<proteinExistence type="inferred from homology"/>
<comment type="subcellular location">
    <subcellularLocation>
        <location evidence="1">Endomembrane system</location>
        <topology evidence="1">Multi-pass membrane protein</topology>
    </subcellularLocation>
    <subcellularLocation>
        <location evidence="6">Membrane</location>
        <topology evidence="6">Multi-pass membrane protein</topology>
    </subcellularLocation>
</comment>
<dbReference type="InterPro" id="IPR050616">
    <property type="entry name" value="CPA3_Na-H_Antiporter_A"/>
</dbReference>
<feature type="transmembrane region" description="Helical" evidence="7">
    <location>
        <begin position="416"/>
        <end position="439"/>
    </location>
</feature>
<dbReference type="PANTHER" id="PTHR43373:SF1">
    <property type="entry name" value="NA(+)_H(+) ANTIPORTER SUBUNIT A"/>
    <property type="match status" value="1"/>
</dbReference>
<feature type="transmembrane region" description="Helical" evidence="7">
    <location>
        <begin position="158"/>
        <end position="179"/>
    </location>
</feature>
<feature type="transmembrane region" description="Helical" evidence="7">
    <location>
        <begin position="185"/>
        <end position="203"/>
    </location>
</feature>
<evidence type="ECO:0000256" key="2">
    <source>
        <dbReference type="ARBA" id="ARBA00008483"/>
    </source>
</evidence>
<feature type="transmembrane region" description="Helical" evidence="7">
    <location>
        <begin position="6"/>
        <end position="21"/>
    </location>
</feature>
<sequence>MNLLYTLIVLPLVIAAAIFWSRGTKAVNLLTKYGAILVIMNTIAVLVTYFENGIVLIPSDKLLIDKFLFTIEVLIGVYLLGVGYKKRKYLLSLFVVSQLSLITWLKFSETSAVVLAPTIVFDKLTAIMVFLIGIIGSLICFYAVSYMEQYHLRHQEYLDRRSVFLGLLFIFLAAMFMLVLSNDLLWLYFSWEITTLCSFWLIGYTRTTEAENNSLVALNFNLGGGVAFAAAITILNNKLGVTTLSEILKLDATVILLPVFLLGLAALTKSAQIPFCSWLVGAMVAPTPSSALLHSSTMVKAGVYLLIRLAPLLSVTLVGTVVTTIGCITFMICSLVAITCSDAKKILAYSTLANLGLIVICAGIGTQEAVWAAILLIIFHAISKALLFMAVGTAEGQLGSRDVEDMDILMYVSKRLAIYMTIGIAGMFLAPFGMLISKWAAMKAFIDSDNILAVTVIAYGSAATLFYWTKWMGKLVSSTRGKIPSNSVPVTEEGPIAMQALLIILSCLSFPLISHYVLVPFLTESYGQVAVIPLEISDIIIMLATMSILLLMPIGILPFYKKDKRLITTVYMSGANAGDNLSYYTAGNTPKQFQLTNWYMRNFINVKKLLQTSAVLSASVIGVSLIVIIGGFSR</sequence>